<evidence type="ECO:0000256" key="12">
    <source>
        <dbReference type="SAM" id="Phobius"/>
    </source>
</evidence>
<gene>
    <name evidence="13" type="ORF">BCR34DRAFT_4871</name>
</gene>
<dbReference type="Proteomes" id="UP000193144">
    <property type="component" value="Unassembled WGS sequence"/>
</dbReference>
<evidence type="ECO:0000256" key="9">
    <source>
        <dbReference type="ARBA" id="ARBA00023157"/>
    </source>
</evidence>
<comment type="caution">
    <text evidence="13">The sequence shown here is derived from an EMBL/GenBank/DDBJ whole genome shotgun (WGS) entry which is preliminary data.</text>
</comment>
<dbReference type="AlphaFoldDB" id="A0A1Y2ABE3"/>
<dbReference type="Pfam" id="PF22810">
    <property type="entry name" value="LPMO_AA14"/>
    <property type="match status" value="1"/>
</dbReference>
<evidence type="ECO:0000256" key="7">
    <source>
        <dbReference type="ARBA" id="ARBA00023008"/>
    </source>
</evidence>
<organism evidence="13 14">
    <name type="scientific">Clohesyomyces aquaticus</name>
    <dbReference type="NCBI Taxonomy" id="1231657"/>
    <lineage>
        <taxon>Eukaryota</taxon>
        <taxon>Fungi</taxon>
        <taxon>Dikarya</taxon>
        <taxon>Ascomycota</taxon>
        <taxon>Pezizomycotina</taxon>
        <taxon>Dothideomycetes</taxon>
        <taxon>Pleosporomycetidae</taxon>
        <taxon>Pleosporales</taxon>
        <taxon>Lindgomycetaceae</taxon>
        <taxon>Clohesyomyces</taxon>
    </lineage>
</organism>
<evidence type="ECO:0000256" key="10">
    <source>
        <dbReference type="ARBA" id="ARBA00023180"/>
    </source>
</evidence>
<evidence type="ECO:0000313" key="13">
    <source>
        <dbReference type="EMBL" id="ORY19831.1"/>
    </source>
</evidence>
<keyword evidence="5" id="KW-0732">Signal</keyword>
<reference evidence="13 14" key="1">
    <citation type="submission" date="2016-07" db="EMBL/GenBank/DDBJ databases">
        <title>Pervasive Adenine N6-methylation of Active Genes in Fungi.</title>
        <authorList>
            <consortium name="DOE Joint Genome Institute"/>
            <person name="Mondo S.J."/>
            <person name="Dannebaum R.O."/>
            <person name="Kuo R.C."/>
            <person name="Labutti K."/>
            <person name="Haridas S."/>
            <person name="Kuo A."/>
            <person name="Salamov A."/>
            <person name="Ahrendt S.R."/>
            <person name="Lipzen A."/>
            <person name="Sullivan W."/>
            <person name="Andreopoulos W.B."/>
            <person name="Clum A."/>
            <person name="Lindquist E."/>
            <person name="Daum C."/>
            <person name="Ramamoorthy G.K."/>
            <person name="Gryganskyi A."/>
            <person name="Culley D."/>
            <person name="Magnuson J.K."/>
            <person name="James T.Y."/>
            <person name="O'Malley M.A."/>
            <person name="Stajich J.E."/>
            <person name="Spatafora J.W."/>
            <person name="Visel A."/>
            <person name="Grigoriev I.V."/>
        </authorList>
    </citation>
    <scope>NUCLEOTIDE SEQUENCE [LARGE SCALE GENOMIC DNA]</scope>
    <source>
        <strain evidence="13 14">CBS 115471</strain>
    </source>
</reference>
<comment type="subcellular location">
    <subcellularLocation>
        <location evidence="2">Secreted</location>
    </subcellularLocation>
</comment>
<comment type="similarity">
    <text evidence="11">Belongs to the polysaccharide monooxygenase AA14 family.</text>
</comment>
<comment type="cofactor">
    <cofactor evidence="1">
        <name>Cu(2+)</name>
        <dbReference type="ChEBI" id="CHEBI:29036"/>
    </cofactor>
</comment>
<dbReference type="Gene3D" id="2.70.50.70">
    <property type="match status" value="1"/>
</dbReference>
<evidence type="ECO:0000256" key="2">
    <source>
        <dbReference type="ARBA" id="ARBA00004613"/>
    </source>
</evidence>
<feature type="transmembrane region" description="Helical" evidence="12">
    <location>
        <begin position="21"/>
        <end position="41"/>
    </location>
</feature>
<keyword evidence="12" id="KW-1133">Transmembrane helix</keyword>
<keyword evidence="10" id="KW-0325">Glycoprotein</keyword>
<dbReference type="GO" id="GO:0046872">
    <property type="term" value="F:metal ion binding"/>
    <property type="evidence" value="ECO:0007669"/>
    <property type="project" value="UniProtKB-KW"/>
</dbReference>
<keyword evidence="6" id="KW-0560">Oxidoreductase</keyword>
<dbReference type="STRING" id="1231657.A0A1Y2ABE3"/>
<keyword evidence="8" id="KW-0503">Monooxygenase</keyword>
<protein>
    <recommendedName>
        <fullName evidence="15">Proteophosphoglycan ppg4</fullName>
    </recommendedName>
</protein>
<sequence>MMGCRSIRIHLCISHYLSSSLALSHFLLFFVLFLEGAFLLFSRLIVSHHAFFRPPHHNFDIPRLRPHGSLGKGDVLRGGPDPAVDNQNTNTAVDPLYGLNKEDWWFQHERGCDAVPPPPGEFLFLPANGNFTVELAHNRAKTTLSYDGRFTTAWPDGENHPDDWNSWEGPGSPCLKTSGGDGPLHTYNETNAAGTAWAISYESDIKKVSMENLVVFSVLKHTPWKRLATYRVPNLPKCPEGGCTCAWLWVPEGCGQPNMYMQGFKCNVTGATNTRRVAKANAPVYCADDKSKCVPGAKQMIAWNQATGNNIVTPDVWGVAPGYNEKCGWTDGPQRDIFE</sequence>
<keyword evidence="14" id="KW-1185">Reference proteome</keyword>
<keyword evidence="9" id="KW-1015">Disulfide bond</keyword>
<proteinExistence type="inferred from homology"/>
<evidence type="ECO:0000256" key="8">
    <source>
        <dbReference type="ARBA" id="ARBA00023033"/>
    </source>
</evidence>
<evidence type="ECO:0008006" key="15">
    <source>
        <dbReference type="Google" id="ProtNLM"/>
    </source>
</evidence>
<dbReference type="InterPro" id="IPR054497">
    <property type="entry name" value="LPMO_AA14"/>
</dbReference>
<evidence type="ECO:0000256" key="4">
    <source>
        <dbReference type="ARBA" id="ARBA00022723"/>
    </source>
</evidence>
<keyword evidence="7" id="KW-0186">Copper</keyword>
<keyword evidence="12" id="KW-0812">Transmembrane</keyword>
<evidence type="ECO:0000256" key="1">
    <source>
        <dbReference type="ARBA" id="ARBA00001973"/>
    </source>
</evidence>
<dbReference type="GO" id="GO:0004497">
    <property type="term" value="F:monooxygenase activity"/>
    <property type="evidence" value="ECO:0007669"/>
    <property type="project" value="UniProtKB-KW"/>
</dbReference>
<keyword evidence="12" id="KW-0472">Membrane</keyword>
<dbReference type="OrthoDB" id="2019572at2759"/>
<evidence type="ECO:0000313" key="14">
    <source>
        <dbReference type="Proteomes" id="UP000193144"/>
    </source>
</evidence>
<keyword evidence="3" id="KW-0964">Secreted</keyword>
<evidence type="ECO:0000256" key="5">
    <source>
        <dbReference type="ARBA" id="ARBA00022729"/>
    </source>
</evidence>
<evidence type="ECO:0000256" key="11">
    <source>
        <dbReference type="ARBA" id="ARBA00046340"/>
    </source>
</evidence>
<dbReference type="GO" id="GO:0005576">
    <property type="term" value="C:extracellular region"/>
    <property type="evidence" value="ECO:0007669"/>
    <property type="project" value="UniProtKB-SubCell"/>
</dbReference>
<accession>A0A1Y2ABE3</accession>
<evidence type="ECO:0000256" key="6">
    <source>
        <dbReference type="ARBA" id="ARBA00023002"/>
    </source>
</evidence>
<name>A0A1Y2ABE3_9PLEO</name>
<keyword evidence="4" id="KW-0479">Metal-binding</keyword>
<evidence type="ECO:0000256" key="3">
    <source>
        <dbReference type="ARBA" id="ARBA00022525"/>
    </source>
</evidence>
<dbReference type="EMBL" id="MCFA01000001">
    <property type="protein sequence ID" value="ORY19831.1"/>
    <property type="molecule type" value="Genomic_DNA"/>
</dbReference>